<protein>
    <submittedName>
        <fullName evidence="1">Uncharacterized protein</fullName>
    </submittedName>
</protein>
<dbReference type="OrthoDB" id="10432158at2759"/>
<evidence type="ECO:0000313" key="2">
    <source>
        <dbReference type="Proteomes" id="UP000007978"/>
    </source>
</evidence>
<reference evidence="1 2" key="1">
    <citation type="journal article" date="2012" name="PLoS Pathog.">
        <title>Comparative pathogenomics reveals horizontally acquired novel virulence genes in fungi infecting cereal hosts.</title>
        <authorList>
            <person name="Gardiner D.M."/>
            <person name="McDonald M.C."/>
            <person name="Covarelli L."/>
            <person name="Solomon P.S."/>
            <person name="Rusu A.G."/>
            <person name="Marshall M."/>
            <person name="Kazan K."/>
            <person name="Chakraborty S."/>
            <person name="McDonald B.A."/>
            <person name="Manners J.M."/>
        </authorList>
    </citation>
    <scope>NUCLEOTIDE SEQUENCE [LARGE SCALE GENOMIC DNA]</scope>
    <source>
        <strain evidence="1 2">CS3096</strain>
    </source>
</reference>
<keyword evidence="2" id="KW-1185">Reference proteome</keyword>
<dbReference type="EMBL" id="AFNW01000081">
    <property type="protein sequence ID" value="EKJ75758.1"/>
    <property type="molecule type" value="Genomic_DNA"/>
</dbReference>
<organism evidence="1 2">
    <name type="scientific">Fusarium pseudograminearum (strain CS3096)</name>
    <name type="common">Wheat and barley crown-rot fungus</name>
    <dbReference type="NCBI Taxonomy" id="1028729"/>
    <lineage>
        <taxon>Eukaryota</taxon>
        <taxon>Fungi</taxon>
        <taxon>Dikarya</taxon>
        <taxon>Ascomycota</taxon>
        <taxon>Pezizomycotina</taxon>
        <taxon>Sordariomycetes</taxon>
        <taxon>Hypocreomycetidae</taxon>
        <taxon>Hypocreales</taxon>
        <taxon>Nectriaceae</taxon>
        <taxon>Fusarium</taxon>
    </lineage>
</organism>
<dbReference type="HOGENOM" id="CLU_3260620_0_0_1"/>
<sequence>MFPISCFIAVKLMFEIVHMMKELGVVLCSEIEYGIRYGCGYG</sequence>
<dbReference type="Proteomes" id="UP000007978">
    <property type="component" value="Chromosome 3"/>
</dbReference>
<comment type="caution">
    <text evidence="1">The sequence shown here is derived from an EMBL/GenBank/DDBJ whole genome shotgun (WGS) entry which is preliminary data.</text>
</comment>
<accession>K3VPN1</accession>
<gene>
    <name evidence="1" type="ORF">FPSE_03938</name>
</gene>
<proteinExistence type="predicted"/>
<dbReference type="GeneID" id="20362556"/>
<evidence type="ECO:0000313" key="1">
    <source>
        <dbReference type="EMBL" id="EKJ75758.1"/>
    </source>
</evidence>
<name>K3VPN1_FUSPC</name>
<dbReference type="AlphaFoldDB" id="K3VPN1"/>
<dbReference type="KEGG" id="fpu:FPSE_03938"/>
<dbReference type="RefSeq" id="XP_009255331.1">
    <property type="nucleotide sequence ID" value="XM_009257056.1"/>
</dbReference>